<organism evidence="5 6">
    <name type="scientific">Staphylococcus arlettae</name>
    <dbReference type="NCBI Taxonomy" id="29378"/>
    <lineage>
        <taxon>Bacteria</taxon>
        <taxon>Bacillati</taxon>
        <taxon>Bacillota</taxon>
        <taxon>Bacilli</taxon>
        <taxon>Bacillales</taxon>
        <taxon>Staphylococcaceae</taxon>
        <taxon>Staphylococcus</taxon>
    </lineage>
</organism>
<dbReference type="EMBL" id="UGZE01000001">
    <property type="protein sequence ID" value="SUJ18454.1"/>
    <property type="molecule type" value="Genomic_DNA"/>
</dbReference>
<accession>A0A380CEV0</accession>
<keyword evidence="1 5" id="KW-0808">Transferase</keyword>
<reference evidence="4 7" key="2">
    <citation type="submission" date="2019-07" db="EMBL/GenBank/DDBJ databases">
        <title>Whole genome shotgun sequence of Staphylococcus arlettae NBRC 109765.</title>
        <authorList>
            <person name="Hosoyama A."/>
            <person name="Uohara A."/>
            <person name="Ohji S."/>
            <person name="Ichikawa N."/>
        </authorList>
    </citation>
    <scope>NUCLEOTIDE SEQUENCE [LARGE SCALE GENOMIC DNA]</scope>
    <source>
        <strain evidence="4 7">NBRC 109765</strain>
    </source>
</reference>
<keyword evidence="7" id="KW-1185">Reference proteome</keyword>
<dbReference type="PANTHER" id="PTHR43800:SF1">
    <property type="entry name" value="PEPTIDYL-LYSINE N-ACETYLTRANSFERASE YJAB"/>
    <property type="match status" value="1"/>
</dbReference>
<evidence type="ECO:0000313" key="5">
    <source>
        <dbReference type="EMBL" id="SUJ18454.1"/>
    </source>
</evidence>
<protein>
    <submittedName>
        <fullName evidence="5">GNAT family acetyltransferase</fullName>
    </submittedName>
</protein>
<dbReference type="Proteomes" id="UP000254956">
    <property type="component" value="Unassembled WGS sequence"/>
</dbReference>
<keyword evidence="2" id="KW-0012">Acyltransferase</keyword>
<feature type="domain" description="N-acetyltransferase" evidence="3">
    <location>
        <begin position="1"/>
        <end position="153"/>
    </location>
</feature>
<dbReference type="GO" id="GO:0016747">
    <property type="term" value="F:acyltransferase activity, transferring groups other than amino-acyl groups"/>
    <property type="evidence" value="ECO:0007669"/>
    <property type="project" value="InterPro"/>
</dbReference>
<evidence type="ECO:0000313" key="7">
    <source>
        <dbReference type="Proteomes" id="UP000321598"/>
    </source>
</evidence>
<name>A0A380CEV0_9STAP</name>
<dbReference type="EMBL" id="BKAV01000008">
    <property type="protein sequence ID" value="GEQ00200.1"/>
    <property type="molecule type" value="Genomic_DNA"/>
</dbReference>
<evidence type="ECO:0000313" key="4">
    <source>
        <dbReference type="EMBL" id="GEQ00200.1"/>
    </source>
</evidence>
<dbReference type="AlphaFoldDB" id="A0A380CEV0"/>
<evidence type="ECO:0000313" key="6">
    <source>
        <dbReference type="Proteomes" id="UP000254956"/>
    </source>
</evidence>
<dbReference type="InterPro" id="IPR000182">
    <property type="entry name" value="GNAT_dom"/>
</dbReference>
<gene>
    <name evidence="5" type="ORF">NCTC12413_01269</name>
    <name evidence="4" type="ORF">SAR03_12370</name>
</gene>
<dbReference type="Pfam" id="PF00583">
    <property type="entry name" value="Acetyltransf_1"/>
    <property type="match status" value="1"/>
</dbReference>
<dbReference type="Gene3D" id="3.40.630.30">
    <property type="match status" value="1"/>
</dbReference>
<evidence type="ECO:0000259" key="3">
    <source>
        <dbReference type="PROSITE" id="PS51186"/>
    </source>
</evidence>
<evidence type="ECO:0000256" key="2">
    <source>
        <dbReference type="ARBA" id="ARBA00023315"/>
    </source>
</evidence>
<dbReference type="PROSITE" id="PS51186">
    <property type="entry name" value="GNAT"/>
    <property type="match status" value="1"/>
</dbReference>
<dbReference type="Proteomes" id="UP000321598">
    <property type="component" value="Unassembled WGS sequence"/>
</dbReference>
<proteinExistence type="predicted"/>
<dbReference type="InterPro" id="IPR016181">
    <property type="entry name" value="Acyl_CoA_acyltransferase"/>
</dbReference>
<dbReference type="RefSeq" id="WP_103387836.1">
    <property type="nucleotide sequence ID" value="NZ_BKAV01000008.1"/>
</dbReference>
<dbReference type="STRING" id="1212545.SARL_07278"/>
<dbReference type="OrthoDB" id="2594246at2"/>
<dbReference type="SUPFAM" id="SSF55729">
    <property type="entry name" value="Acyl-CoA N-acyltransferases (Nat)"/>
    <property type="match status" value="1"/>
</dbReference>
<reference evidence="5 6" key="1">
    <citation type="submission" date="2018-06" db="EMBL/GenBank/DDBJ databases">
        <authorList>
            <consortium name="Pathogen Informatics"/>
            <person name="Doyle S."/>
        </authorList>
    </citation>
    <scope>NUCLEOTIDE SEQUENCE [LARGE SCALE GENOMIC DNA]</scope>
    <source>
        <strain evidence="5 6">NCTC12413</strain>
    </source>
</reference>
<sequence length="157" mass="18048">MHFKKATIEDVAIIHKLMMDAFAEYANVKVPSTALLEKEDDIRKSFLHHKEEAIIAYDADKPVGMLRFKINNQALSFHRVSIDSKVQGRGIGKQLLNYLEYHSYQNGITELVCKVRMNVTKNMKFYSDLGYVISDKKILTKPNNQLLELATMTKLLN</sequence>
<dbReference type="PANTHER" id="PTHR43800">
    <property type="entry name" value="PEPTIDYL-LYSINE N-ACETYLTRANSFERASE YJAB"/>
    <property type="match status" value="1"/>
</dbReference>
<evidence type="ECO:0000256" key="1">
    <source>
        <dbReference type="ARBA" id="ARBA00022679"/>
    </source>
</evidence>
<dbReference type="CDD" id="cd04301">
    <property type="entry name" value="NAT_SF"/>
    <property type="match status" value="1"/>
</dbReference>